<dbReference type="InterPro" id="IPR025733">
    <property type="entry name" value="PAPs_C"/>
</dbReference>
<dbReference type="AlphaFoldDB" id="A0A9D4YTD1"/>
<evidence type="ECO:0000313" key="13">
    <source>
        <dbReference type="EMBL" id="KAI3424855.1"/>
    </source>
</evidence>
<evidence type="ECO:0000313" key="14">
    <source>
        <dbReference type="Proteomes" id="UP001055712"/>
    </source>
</evidence>
<dbReference type="PANTHER" id="PTHR45778:SF3">
    <property type="entry name" value="PURPLE ACID PHOSPHATASE"/>
    <property type="match status" value="1"/>
</dbReference>
<feature type="domain" description="Purple acid phosphatase C-terminal" evidence="10">
    <location>
        <begin position="510"/>
        <end position="569"/>
    </location>
</feature>
<name>A0A9D4YTD1_CHLVU</name>
<dbReference type="InterPro" id="IPR008963">
    <property type="entry name" value="Purple_acid_Pase-like_N"/>
</dbReference>
<evidence type="ECO:0000259" key="12">
    <source>
        <dbReference type="Pfam" id="PF17808"/>
    </source>
</evidence>
<keyword evidence="14" id="KW-1185">Reference proteome</keyword>
<dbReference type="EC" id="3.1.3.2" evidence="7"/>
<dbReference type="EMBL" id="SIDB01000012">
    <property type="protein sequence ID" value="KAI3424855.1"/>
    <property type="molecule type" value="Genomic_DNA"/>
</dbReference>
<comment type="caution">
    <text evidence="13">The sequence shown here is derived from an EMBL/GenBank/DDBJ whole genome shotgun (WGS) entry which is preliminary data.</text>
</comment>
<dbReference type="InterPro" id="IPR015914">
    <property type="entry name" value="PAPs_N"/>
</dbReference>
<dbReference type="Pfam" id="PF17808">
    <property type="entry name" value="fn3_PAP"/>
    <property type="match status" value="1"/>
</dbReference>
<dbReference type="PANTHER" id="PTHR45778">
    <property type="entry name" value="PURPLE ACID PHOSPHATASE-RELATED"/>
    <property type="match status" value="1"/>
</dbReference>
<dbReference type="InterPro" id="IPR004843">
    <property type="entry name" value="Calcineurin-like_PHP"/>
</dbReference>
<dbReference type="Pfam" id="PF16656">
    <property type="entry name" value="Pur_ac_phosph_N"/>
    <property type="match status" value="1"/>
</dbReference>
<dbReference type="SUPFAM" id="SSF56300">
    <property type="entry name" value="Metallo-dependent phosphatases"/>
    <property type="match status" value="1"/>
</dbReference>
<dbReference type="Pfam" id="PF14008">
    <property type="entry name" value="Metallophos_C"/>
    <property type="match status" value="1"/>
</dbReference>
<evidence type="ECO:0000259" key="11">
    <source>
        <dbReference type="Pfam" id="PF16656"/>
    </source>
</evidence>
<comment type="subunit">
    <text evidence="3">Homodimer.</text>
</comment>
<sequence>MTRAAVGTLCTVLLLACALRVAQRGHPPAHNPLELWNTAMVQISAENSGASIRCNVTVLEGAHTWVEVSWSGLRAGAYDDYIAVFPAGADPLESAPIKYQWAARSPSHLLLGAGATTFRLLNMRQDLRIALVRNGLQFPVIAAWSQVVKVAHPNQPMQGHLSLTGKQGEVMVQWVTRDKGKPAVRWAIQQQDQHVQVAAGDSLTYRQADMCGSPANSSGWMEPGWLHGAVMSELQPSTRYVYWYGEEELGWSEEQHFTSPPAVGPGSSVRLLAVADLGQAEADGSMEASDMLASLATTARLAAEVDAGAQLLIHNGDISYARGFSSQWDAFWDQLGPTVRRVPYMTTVGNHERDWPHSGDRFPEQYDSGGECGVAYYRRTRMPTAAEDAPWFSFDFGPIHFLQYSTEHAFEPGSEQHAFIERDLAAVDRGLTPWVVLGGHRPIYIDSTFYGLQPDGDQHVAQQLRDSLEPLLYRYQVDATWSGHHHSYQRTCPVLRGRCMGSEADGTAKAPLHLVIGHAGAGLTPNVHFLRPRIFKKVSLHHGYMVVEANATHLAHTVLSSFDGSLLDQVTLTKPAGWRAREASGHSMKPVAVESAPREAVAADGGNQPVGGGRGEVLLGTNPAASVE</sequence>
<dbReference type="InterPro" id="IPR040974">
    <property type="entry name" value="Fn3_PAP"/>
</dbReference>
<keyword evidence="4" id="KW-0964">Secreted</keyword>
<dbReference type="CDD" id="cd00839">
    <property type="entry name" value="MPP_PAPs"/>
    <property type="match status" value="1"/>
</dbReference>
<evidence type="ECO:0000256" key="8">
    <source>
        <dbReference type="SAM" id="MobiDB-lite"/>
    </source>
</evidence>
<dbReference type="GO" id="GO:0046872">
    <property type="term" value="F:metal ion binding"/>
    <property type="evidence" value="ECO:0007669"/>
    <property type="project" value="InterPro"/>
</dbReference>
<reference evidence="13" key="2">
    <citation type="submission" date="2020-11" db="EMBL/GenBank/DDBJ databases">
        <authorList>
            <person name="Cecchin M."/>
            <person name="Marcolungo L."/>
            <person name="Rossato M."/>
            <person name="Girolomoni L."/>
            <person name="Cosentino E."/>
            <person name="Cuine S."/>
            <person name="Li-Beisson Y."/>
            <person name="Delledonne M."/>
            <person name="Ballottari M."/>
        </authorList>
    </citation>
    <scope>NUCLEOTIDE SEQUENCE</scope>
    <source>
        <strain evidence="13">211/11P</strain>
        <tissue evidence="13">Whole cell</tissue>
    </source>
</reference>
<dbReference type="Proteomes" id="UP001055712">
    <property type="component" value="Unassembled WGS sequence"/>
</dbReference>
<evidence type="ECO:0000259" key="10">
    <source>
        <dbReference type="Pfam" id="PF14008"/>
    </source>
</evidence>
<evidence type="ECO:0000259" key="9">
    <source>
        <dbReference type="Pfam" id="PF00149"/>
    </source>
</evidence>
<feature type="domain" description="Purple acid phosphatase N-terminal" evidence="11">
    <location>
        <begin position="156"/>
        <end position="258"/>
    </location>
</feature>
<feature type="signal peptide" evidence="7">
    <location>
        <begin position="1"/>
        <end position="24"/>
    </location>
</feature>
<dbReference type="InterPro" id="IPR041792">
    <property type="entry name" value="MPP_PAP"/>
</dbReference>
<evidence type="ECO:0000256" key="3">
    <source>
        <dbReference type="ARBA" id="ARBA00011738"/>
    </source>
</evidence>
<proteinExistence type="inferred from homology"/>
<feature type="chain" id="PRO_5039754891" description="Purple acid phosphatase" evidence="7">
    <location>
        <begin position="25"/>
        <end position="628"/>
    </location>
</feature>
<keyword evidence="5 7" id="KW-0732">Signal</keyword>
<dbReference type="GO" id="GO:0005576">
    <property type="term" value="C:extracellular region"/>
    <property type="evidence" value="ECO:0007669"/>
    <property type="project" value="UniProtKB-SubCell"/>
</dbReference>
<reference evidence="13" key="1">
    <citation type="journal article" date="2019" name="Plant J.">
        <title>Chlorella vulgaris genome assembly and annotation reveals the molecular basis for metabolic acclimation to high light conditions.</title>
        <authorList>
            <person name="Cecchin M."/>
            <person name="Marcolungo L."/>
            <person name="Rossato M."/>
            <person name="Girolomoni L."/>
            <person name="Cosentino E."/>
            <person name="Cuine S."/>
            <person name="Li-Beisson Y."/>
            <person name="Delledonne M."/>
            <person name="Ballottari M."/>
        </authorList>
    </citation>
    <scope>NUCLEOTIDE SEQUENCE</scope>
    <source>
        <strain evidence="13">211/11P</strain>
    </source>
</reference>
<keyword evidence="6" id="KW-0325">Glycoprotein</keyword>
<keyword evidence="7" id="KW-0378">Hydrolase</keyword>
<feature type="region of interest" description="Disordered" evidence="8">
    <location>
        <begin position="580"/>
        <end position="628"/>
    </location>
</feature>
<comment type="subcellular location">
    <subcellularLocation>
        <location evidence="1">Secreted</location>
    </subcellularLocation>
</comment>
<evidence type="ECO:0000256" key="1">
    <source>
        <dbReference type="ARBA" id="ARBA00004613"/>
    </source>
</evidence>
<evidence type="ECO:0000256" key="5">
    <source>
        <dbReference type="ARBA" id="ARBA00022729"/>
    </source>
</evidence>
<accession>A0A9D4YTD1</accession>
<dbReference type="OrthoDB" id="45007at2759"/>
<dbReference type="GO" id="GO:0003993">
    <property type="term" value="F:acid phosphatase activity"/>
    <property type="evidence" value="ECO:0007669"/>
    <property type="project" value="UniProtKB-EC"/>
</dbReference>
<evidence type="ECO:0000256" key="4">
    <source>
        <dbReference type="ARBA" id="ARBA00022525"/>
    </source>
</evidence>
<dbReference type="Gene3D" id="2.60.40.380">
    <property type="entry name" value="Purple acid phosphatase-like, N-terminal"/>
    <property type="match status" value="1"/>
</dbReference>
<gene>
    <name evidence="13" type="ORF">D9Q98_008239</name>
</gene>
<dbReference type="SUPFAM" id="SSF49363">
    <property type="entry name" value="Purple acid phosphatase, N-terminal domain"/>
    <property type="match status" value="1"/>
</dbReference>
<protein>
    <recommendedName>
        <fullName evidence="7">Purple acid phosphatase</fullName>
        <ecNumber evidence="7">3.1.3.2</ecNumber>
    </recommendedName>
</protein>
<dbReference type="InterPro" id="IPR029052">
    <property type="entry name" value="Metallo-depent_PP-like"/>
</dbReference>
<evidence type="ECO:0000256" key="6">
    <source>
        <dbReference type="ARBA" id="ARBA00023180"/>
    </source>
</evidence>
<dbReference type="Gene3D" id="3.60.21.10">
    <property type="match status" value="1"/>
</dbReference>
<comment type="similarity">
    <text evidence="2 7">Belongs to the metallophosphoesterase superfamily. Purple acid phosphatase family.</text>
</comment>
<dbReference type="PROSITE" id="PS51257">
    <property type="entry name" value="PROKAR_LIPOPROTEIN"/>
    <property type="match status" value="1"/>
</dbReference>
<organism evidence="13 14">
    <name type="scientific">Chlorella vulgaris</name>
    <name type="common">Green alga</name>
    <dbReference type="NCBI Taxonomy" id="3077"/>
    <lineage>
        <taxon>Eukaryota</taxon>
        <taxon>Viridiplantae</taxon>
        <taxon>Chlorophyta</taxon>
        <taxon>core chlorophytes</taxon>
        <taxon>Trebouxiophyceae</taxon>
        <taxon>Chlorellales</taxon>
        <taxon>Chlorellaceae</taxon>
        <taxon>Chlorella clade</taxon>
        <taxon>Chlorella</taxon>
    </lineage>
</organism>
<evidence type="ECO:0000256" key="7">
    <source>
        <dbReference type="RuleBase" id="RU361203"/>
    </source>
</evidence>
<feature type="domain" description="Purple acid phosphatase Fn3-like" evidence="12">
    <location>
        <begin position="92"/>
        <end position="150"/>
    </location>
</feature>
<comment type="catalytic activity">
    <reaction evidence="7">
        <text>a phosphate monoester + H2O = an alcohol + phosphate</text>
        <dbReference type="Rhea" id="RHEA:15017"/>
        <dbReference type="ChEBI" id="CHEBI:15377"/>
        <dbReference type="ChEBI" id="CHEBI:30879"/>
        <dbReference type="ChEBI" id="CHEBI:43474"/>
        <dbReference type="ChEBI" id="CHEBI:67140"/>
        <dbReference type="EC" id="3.1.3.2"/>
    </reaction>
</comment>
<dbReference type="Pfam" id="PF00149">
    <property type="entry name" value="Metallophos"/>
    <property type="match status" value="1"/>
</dbReference>
<feature type="domain" description="Calcineurin-like phosphoesterase" evidence="9">
    <location>
        <begin position="270"/>
        <end position="488"/>
    </location>
</feature>
<evidence type="ECO:0000256" key="2">
    <source>
        <dbReference type="ARBA" id="ARBA00008723"/>
    </source>
</evidence>